<keyword evidence="4" id="KW-1015">Disulfide bond</keyword>
<evidence type="ECO:0000313" key="7">
    <source>
        <dbReference type="Proteomes" id="UP000567293"/>
    </source>
</evidence>
<evidence type="ECO:0000313" key="6">
    <source>
        <dbReference type="EMBL" id="MBA0087617.1"/>
    </source>
</evidence>
<comment type="caution">
    <text evidence="6">The sequence shown here is derived from an EMBL/GenBank/DDBJ whole genome shotgun (WGS) entry which is preliminary data.</text>
</comment>
<accession>A0A7V8SZE8</accession>
<dbReference type="InterPro" id="IPR036249">
    <property type="entry name" value="Thioredoxin-like_sf"/>
</dbReference>
<dbReference type="PANTHER" id="PTHR12151:SF25">
    <property type="entry name" value="LINALOOL DEHYDRATASE_ISOMERASE DOMAIN-CONTAINING PROTEIN"/>
    <property type="match status" value="1"/>
</dbReference>
<keyword evidence="7" id="KW-1185">Reference proteome</keyword>
<feature type="binding site" evidence="3">
    <location>
        <position position="143"/>
    </location>
    <ligand>
        <name>Cu cation</name>
        <dbReference type="ChEBI" id="CHEBI:23378"/>
    </ligand>
</feature>
<dbReference type="PROSITE" id="PS51352">
    <property type="entry name" value="THIOREDOXIN_2"/>
    <property type="match status" value="1"/>
</dbReference>
<sequence>GLVLAVDKQHRIMTVSCEDIPGYMAAMVMPMEVRDAGELDGLARGTLIEFSWVADKEHPYAENVRIRNFDSLELDPLSARRLRLLDGAIDQSLSPDHVLKVGQLAPDFSLTDQNRKHVTRSQFAGKVVAITFVYTRCPFPNFCFRLTNNFARLQKRFADEMGRNLILLTISLDPVHDQPETLAEYGRTWNIDTKGWHLLTGPPAEVQKLCERFGVAFFPDEGQLIHSLHTLIIDRQGKLAANLEGNEFTAEELGDLVKSVVKGGATKPSGL</sequence>
<feature type="binding site" evidence="3">
    <location>
        <position position="226"/>
    </location>
    <ligand>
        <name>Cu cation</name>
        <dbReference type="ChEBI" id="CHEBI:23378"/>
    </ligand>
</feature>
<dbReference type="PANTHER" id="PTHR12151">
    <property type="entry name" value="ELECTRON TRANSPORT PROTIN SCO1/SENC FAMILY MEMBER"/>
    <property type="match status" value="1"/>
</dbReference>
<dbReference type="Proteomes" id="UP000567293">
    <property type="component" value="Unassembled WGS sequence"/>
</dbReference>
<reference evidence="6" key="1">
    <citation type="submission" date="2020-06" db="EMBL/GenBank/DDBJ databases">
        <title>Legume-microbial interactions unlock mineral nutrients during tropical forest succession.</title>
        <authorList>
            <person name="Epihov D.Z."/>
        </authorList>
    </citation>
    <scope>NUCLEOTIDE SEQUENCE [LARGE SCALE GENOMIC DNA]</scope>
    <source>
        <strain evidence="6">Pan2503</strain>
    </source>
</reference>
<dbReference type="InterPro" id="IPR013766">
    <property type="entry name" value="Thioredoxin_domain"/>
</dbReference>
<dbReference type="SUPFAM" id="SSF52833">
    <property type="entry name" value="Thioredoxin-like"/>
    <property type="match status" value="1"/>
</dbReference>
<keyword evidence="2 3" id="KW-0186">Copper</keyword>
<protein>
    <submittedName>
        <fullName evidence="6">SCO family protein</fullName>
    </submittedName>
</protein>
<dbReference type="Gene3D" id="3.40.30.10">
    <property type="entry name" value="Glutaredoxin"/>
    <property type="match status" value="1"/>
</dbReference>
<dbReference type="InterPro" id="IPR003782">
    <property type="entry name" value="SCO1/SenC"/>
</dbReference>
<feature type="non-terminal residue" evidence="6">
    <location>
        <position position="1"/>
    </location>
</feature>
<comment type="similarity">
    <text evidence="1">Belongs to the SCO1/2 family.</text>
</comment>
<dbReference type="GO" id="GO:0046872">
    <property type="term" value="F:metal ion binding"/>
    <property type="evidence" value="ECO:0007669"/>
    <property type="project" value="UniProtKB-KW"/>
</dbReference>
<dbReference type="AlphaFoldDB" id="A0A7V8SZE8"/>
<evidence type="ECO:0000256" key="4">
    <source>
        <dbReference type="PIRSR" id="PIRSR603782-2"/>
    </source>
</evidence>
<evidence type="ECO:0000256" key="2">
    <source>
        <dbReference type="ARBA" id="ARBA00023008"/>
    </source>
</evidence>
<dbReference type="CDD" id="cd02968">
    <property type="entry name" value="SCO"/>
    <property type="match status" value="1"/>
</dbReference>
<proteinExistence type="inferred from homology"/>
<keyword evidence="3" id="KW-0479">Metal-binding</keyword>
<name>A0A7V8SZE8_9BACT</name>
<evidence type="ECO:0000259" key="5">
    <source>
        <dbReference type="PROSITE" id="PS51352"/>
    </source>
</evidence>
<feature type="binding site" evidence="3">
    <location>
        <position position="137"/>
    </location>
    <ligand>
        <name>Cu cation</name>
        <dbReference type="ChEBI" id="CHEBI:23378"/>
    </ligand>
</feature>
<dbReference type="EMBL" id="JACDQQ010002092">
    <property type="protein sequence ID" value="MBA0087617.1"/>
    <property type="molecule type" value="Genomic_DNA"/>
</dbReference>
<organism evidence="6 7">
    <name type="scientific">Candidatus Acidiferrum panamense</name>
    <dbReference type="NCBI Taxonomy" id="2741543"/>
    <lineage>
        <taxon>Bacteria</taxon>
        <taxon>Pseudomonadati</taxon>
        <taxon>Acidobacteriota</taxon>
        <taxon>Terriglobia</taxon>
        <taxon>Candidatus Acidiferrales</taxon>
        <taxon>Candidatus Acidiferrum</taxon>
    </lineage>
</organism>
<gene>
    <name evidence="6" type="ORF">HRJ53_21745</name>
</gene>
<feature type="domain" description="Thioredoxin" evidence="5">
    <location>
        <begin position="99"/>
        <end position="262"/>
    </location>
</feature>
<dbReference type="Pfam" id="PF02630">
    <property type="entry name" value="SCO1-SenC"/>
    <property type="match status" value="1"/>
</dbReference>
<dbReference type="Gene3D" id="2.40.50.320">
    <property type="entry name" value="Copper binding periplasmic protein CusF"/>
    <property type="match status" value="1"/>
</dbReference>
<dbReference type="InterPro" id="IPR042230">
    <property type="entry name" value="CusF_sf"/>
</dbReference>
<evidence type="ECO:0000256" key="1">
    <source>
        <dbReference type="ARBA" id="ARBA00010996"/>
    </source>
</evidence>
<feature type="disulfide bond" description="Redox-active" evidence="4">
    <location>
        <begin position="137"/>
        <end position="143"/>
    </location>
</feature>
<evidence type="ECO:0000256" key="3">
    <source>
        <dbReference type="PIRSR" id="PIRSR603782-1"/>
    </source>
</evidence>